<gene>
    <name evidence="1" type="ORF">HUR95_15815</name>
</gene>
<evidence type="ECO:0000313" key="2">
    <source>
        <dbReference type="Proteomes" id="UP000825179"/>
    </source>
</evidence>
<organism evidence="1 2">
    <name type="scientific">Caldalkalibacillus thermarum (strain TA2.A1)</name>
    <dbReference type="NCBI Taxonomy" id="986075"/>
    <lineage>
        <taxon>Bacteria</taxon>
        <taxon>Bacillati</taxon>
        <taxon>Bacillota</taxon>
        <taxon>Bacilli</taxon>
        <taxon>Bacillales</taxon>
        <taxon>Bacillaceae</taxon>
        <taxon>Caldalkalibacillus</taxon>
    </lineage>
</organism>
<reference evidence="1 2" key="1">
    <citation type="journal article" date="2020" name="Extremophiles">
        <title>Genomic analysis of Caldalkalibacillus thermarum TA2.A1 reveals aerobic alkaliphilic metabolism and evolutionary hallmarks linking alkaliphilic bacteria and plant life.</title>
        <authorList>
            <person name="de Jong S.I."/>
            <person name="van den Broek M.A."/>
            <person name="Merkel A.Y."/>
            <person name="de la Torre Cortes P."/>
            <person name="Kalamorz F."/>
            <person name="Cook G.M."/>
            <person name="van Loosdrecht M.C.M."/>
            <person name="McMillan D.G.G."/>
        </authorList>
    </citation>
    <scope>NUCLEOTIDE SEQUENCE [LARGE SCALE GENOMIC DNA]</scope>
    <source>
        <strain evidence="1 2">TA2.A1</strain>
    </source>
</reference>
<sequence length="67" mass="7695">MRINSEKGFVTFVDEAGKKKTLLLQNGTFSIIEEVPAEQAQEILDHITTGRYRWLKYGQKRKAGVVR</sequence>
<dbReference type="RefSeq" id="WP_222822745.1">
    <property type="nucleotide sequence ID" value="NZ_CP082237.1"/>
</dbReference>
<dbReference type="AlphaFoldDB" id="A0A8X8I9V2"/>
<proteinExistence type="predicted"/>
<evidence type="ECO:0000313" key="1">
    <source>
        <dbReference type="EMBL" id="QZT33671.1"/>
    </source>
</evidence>
<keyword evidence="2" id="KW-1185">Reference proteome</keyword>
<dbReference type="Proteomes" id="UP000825179">
    <property type="component" value="Chromosome"/>
</dbReference>
<dbReference type="KEGG" id="cthu:HUR95_15815"/>
<name>A0A8X8I9V2_CALTT</name>
<dbReference type="EMBL" id="CP082237">
    <property type="protein sequence ID" value="QZT33671.1"/>
    <property type="molecule type" value="Genomic_DNA"/>
</dbReference>
<protein>
    <submittedName>
        <fullName evidence="1">Uncharacterized protein</fullName>
    </submittedName>
</protein>
<accession>A0A8X8I9V2</accession>